<keyword evidence="2" id="KW-1185">Reference proteome</keyword>
<dbReference type="InterPro" id="IPR017850">
    <property type="entry name" value="Alkaline_phosphatase_core_sf"/>
</dbReference>
<dbReference type="RefSeq" id="WP_209859904.1">
    <property type="nucleotide sequence ID" value="NZ_JAGGLD010000001.1"/>
</dbReference>
<dbReference type="Proteomes" id="UP001519288">
    <property type="component" value="Unassembled WGS sequence"/>
</dbReference>
<reference evidence="1 2" key="1">
    <citation type="submission" date="2021-03" db="EMBL/GenBank/DDBJ databases">
        <title>Genomic Encyclopedia of Type Strains, Phase IV (KMG-IV): sequencing the most valuable type-strain genomes for metagenomic binning, comparative biology and taxonomic classification.</title>
        <authorList>
            <person name="Goeker M."/>
        </authorList>
    </citation>
    <scope>NUCLEOTIDE SEQUENCE [LARGE SCALE GENOMIC DNA]</scope>
    <source>
        <strain evidence="1 2">DSM 26806</strain>
    </source>
</reference>
<accession>A0ABS4JEL3</accession>
<dbReference type="SUPFAM" id="SSF53649">
    <property type="entry name" value="Alkaline phosphatase-like"/>
    <property type="match status" value="1"/>
</dbReference>
<dbReference type="EMBL" id="JAGGLD010000001">
    <property type="protein sequence ID" value="MBP2000130.1"/>
    <property type="molecule type" value="Genomic_DNA"/>
</dbReference>
<evidence type="ECO:0000313" key="2">
    <source>
        <dbReference type="Proteomes" id="UP001519288"/>
    </source>
</evidence>
<protein>
    <submittedName>
        <fullName evidence="1">Alkaline phosphatase</fullName>
    </submittedName>
</protein>
<gene>
    <name evidence="1" type="ORF">J2Z69_001149</name>
</gene>
<name>A0ABS4JEL3_9BACL</name>
<comment type="caution">
    <text evidence="1">The sequence shown here is derived from an EMBL/GenBank/DDBJ whole genome shotgun (WGS) entry which is preliminary data.</text>
</comment>
<proteinExistence type="predicted"/>
<dbReference type="Gene3D" id="3.40.720.10">
    <property type="entry name" value="Alkaline Phosphatase, subunit A"/>
    <property type="match status" value="1"/>
</dbReference>
<evidence type="ECO:0000313" key="1">
    <source>
        <dbReference type="EMBL" id="MBP2000130.1"/>
    </source>
</evidence>
<organism evidence="1 2">
    <name type="scientific">Paenibacillus shirakamiensis</name>
    <dbReference type="NCBI Taxonomy" id="1265935"/>
    <lineage>
        <taxon>Bacteria</taxon>
        <taxon>Bacillati</taxon>
        <taxon>Bacillota</taxon>
        <taxon>Bacilli</taxon>
        <taxon>Bacillales</taxon>
        <taxon>Paenibacillaceae</taxon>
        <taxon>Paenibacillus</taxon>
    </lineage>
</organism>
<sequence>MESKAPWIYGMLGSLLISGTLAGQQMSYAAPATNAGENAVKNIIMVIPDGMGNSITGLTRWYQNGTPLEADKYVDGLVKTTHLIP</sequence>